<dbReference type="EMBL" id="KN826103">
    <property type="protein sequence ID" value="KIK80096.1"/>
    <property type="molecule type" value="Genomic_DNA"/>
</dbReference>
<evidence type="ECO:0000313" key="1">
    <source>
        <dbReference type="EMBL" id="KIK80096.1"/>
    </source>
</evidence>
<organism evidence="1 2">
    <name type="scientific">Paxillus rubicundulus Ve08.2h10</name>
    <dbReference type="NCBI Taxonomy" id="930991"/>
    <lineage>
        <taxon>Eukaryota</taxon>
        <taxon>Fungi</taxon>
        <taxon>Dikarya</taxon>
        <taxon>Basidiomycota</taxon>
        <taxon>Agaricomycotina</taxon>
        <taxon>Agaricomycetes</taxon>
        <taxon>Agaricomycetidae</taxon>
        <taxon>Boletales</taxon>
        <taxon>Paxilineae</taxon>
        <taxon>Paxillaceae</taxon>
        <taxon>Paxillus</taxon>
    </lineage>
</organism>
<name>A0A0D0D8M6_9AGAM</name>
<sequence>MWGDMPVLCLMPRPSRSYSFTLNFASKFRENELAYRTHTFKRTESFCCEYLPQRSCVIQNSSPWIITSLWTEGRRSIRTREHTLSRCVHPHHTFPRRLRPFPSPSLASRMTTIILRLTTQFRKRTRSGPRLHFLHTDRNSCRHPLTGRLALISSILMSTKLP</sequence>
<protein>
    <submittedName>
        <fullName evidence="1">Uncharacterized protein</fullName>
    </submittedName>
</protein>
<dbReference type="HOGENOM" id="CLU_1635935_0_0_1"/>
<dbReference type="Proteomes" id="UP000054538">
    <property type="component" value="Unassembled WGS sequence"/>
</dbReference>
<gene>
    <name evidence="1" type="ORF">PAXRUDRAFT_249944</name>
</gene>
<accession>A0A0D0D8M6</accession>
<dbReference type="AlphaFoldDB" id="A0A0D0D8M6"/>
<keyword evidence="2" id="KW-1185">Reference proteome</keyword>
<evidence type="ECO:0000313" key="2">
    <source>
        <dbReference type="Proteomes" id="UP000054538"/>
    </source>
</evidence>
<proteinExistence type="predicted"/>
<reference evidence="1 2" key="1">
    <citation type="submission" date="2014-04" db="EMBL/GenBank/DDBJ databases">
        <authorList>
            <consortium name="DOE Joint Genome Institute"/>
            <person name="Kuo A."/>
            <person name="Kohler A."/>
            <person name="Jargeat P."/>
            <person name="Nagy L.G."/>
            <person name="Floudas D."/>
            <person name="Copeland A."/>
            <person name="Barry K.W."/>
            <person name="Cichocki N."/>
            <person name="Veneault-Fourrey C."/>
            <person name="LaButti K."/>
            <person name="Lindquist E.A."/>
            <person name="Lipzen A."/>
            <person name="Lundell T."/>
            <person name="Morin E."/>
            <person name="Murat C."/>
            <person name="Sun H."/>
            <person name="Tunlid A."/>
            <person name="Henrissat B."/>
            <person name="Grigoriev I.V."/>
            <person name="Hibbett D.S."/>
            <person name="Martin F."/>
            <person name="Nordberg H.P."/>
            <person name="Cantor M.N."/>
            <person name="Hua S.X."/>
        </authorList>
    </citation>
    <scope>NUCLEOTIDE SEQUENCE [LARGE SCALE GENOMIC DNA]</scope>
    <source>
        <strain evidence="1 2">Ve08.2h10</strain>
    </source>
</reference>
<dbReference type="InParanoid" id="A0A0D0D8M6"/>
<reference evidence="2" key="2">
    <citation type="submission" date="2015-01" db="EMBL/GenBank/DDBJ databases">
        <title>Evolutionary Origins and Diversification of the Mycorrhizal Mutualists.</title>
        <authorList>
            <consortium name="DOE Joint Genome Institute"/>
            <consortium name="Mycorrhizal Genomics Consortium"/>
            <person name="Kohler A."/>
            <person name="Kuo A."/>
            <person name="Nagy L.G."/>
            <person name="Floudas D."/>
            <person name="Copeland A."/>
            <person name="Barry K.W."/>
            <person name="Cichocki N."/>
            <person name="Veneault-Fourrey C."/>
            <person name="LaButti K."/>
            <person name="Lindquist E.A."/>
            <person name="Lipzen A."/>
            <person name="Lundell T."/>
            <person name="Morin E."/>
            <person name="Murat C."/>
            <person name="Riley R."/>
            <person name="Ohm R."/>
            <person name="Sun H."/>
            <person name="Tunlid A."/>
            <person name="Henrissat B."/>
            <person name="Grigoriev I.V."/>
            <person name="Hibbett D.S."/>
            <person name="Martin F."/>
        </authorList>
    </citation>
    <scope>NUCLEOTIDE SEQUENCE [LARGE SCALE GENOMIC DNA]</scope>
    <source>
        <strain evidence="2">Ve08.2h10</strain>
    </source>
</reference>